<dbReference type="RefSeq" id="XP_005537827.1">
    <property type="nucleotide sequence ID" value="XM_005537770.1"/>
</dbReference>
<keyword evidence="8 9" id="KW-0687">Ribonucleoprotein</keyword>
<evidence type="ECO:0000256" key="6">
    <source>
        <dbReference type="ARBA" id="ARBA00023187"/>
    </source>
</evidence>
<evidence type="ECO:0000256" key="9">
    <source>
        <dbReference type="RuleBase" id="RU365055"/>
    </source>
</evidence>
<evidence type="ECO:0000256" key="7">
    <source>
        <dbReference type="ARBA" id="ARBA00023242"/>
    </source>
</evidence>
<dbReference type="STRING" id="280699.M1UV61"/>
<dbReference type="InterPro" id="IPR047575">
    <property type="entry name" value="Sm"/>
</dbReference>
<dbReference type="GO" id="GO:0046540">
    <property type="term" value="C:U4/U6 x U5 tri-snRNP complex"/>
    <property type="evidence" value="ECO:0007669"/>
    <property type="project" value="TreeGrafter"/>
</dbReference>
<evidence type="ECO:0000256" key="1">
    <source>
        <dbReference type="ARBA" id="ARBA00004123"/>
    </source>
</evidence>
<dbReference type="EMBL" id="AP006498">
    <property type="protein sequence ID" value="BAM81791.1"/>
    <property type="molecule type" value="Genomic_DNA"/>
</dbReference>
<dbReference type="OrthoDB" id="429711at2759"/>
<evidence type="ECO:0000313" key="12">
    <source>
        <dbReference type="Proteomes" id="UP000007014"/>
    </source>
</evidence>
<feature type="domain" description="Sm" evidence="10">
    <location>
        <begin position="11"/>
        <end position="86"/>
    </location>
</feature>
<dbReference type="Gene3D" id="2.30.30.100">
    <property type="match status" value="1"/>
</dbReference>
<dbReference type="PANTHER" id="PTHR20971:SF0">
    <property type="entry name" value="U6 SNRNA-ASSOCIATED SM-LIKE PROTEIN LSM5"/>
    <property type="match status" value="1"/>
</dbReference>
<evidence type="ECO:0000256" key="2">
    <source>
        <dbReference type="ARBA" id="ARBA00006850"/>
    </source>
</evidence>
<keyword evidence="6 9" id="KW-0508">mRNA splicing</keyword>
<dbReference type="Pfam" id="PF01423">
    <property type="entry name" value="LSM"/>
    <property type="match status" value="1"/>
</dbReference>
<dbReference type="CDD" id="cd01732">
    <property type="entry name" value="LSm5"/>
    <property type="match status" value="1"/>
</dbReference>
<reference evidence="11 12" key="2">
    <citation type="journal article" date="2007" name="BMC Biol.">
        <title>A 100%-complete sequence reveals unusually simple genomic features in the hot-spring red alga Cyanidioschyzon merolae.</title>
        <authorList>
            <person name="Nozaki H."/>
            <person name="Takano H."/>
            <person name="Misumi O."/>
            <person name="Terasawa K."/>
            <person name="Matsuzaki M."/>
            <person name="Maruyama S."/>
            <person name="Nishida K."/>
            <person name="Yagisawa F."/>
            <person name="Yoshida Y."/>
            <person name="Fujiwara T."/>
            <person name="Takio S."/>
            <person name="Tamura K."/>
            <person name="Chung S.J."/>
            <person name="Nakamura S."/>
            <person name="Kuroiwa H."/>
            <person name="Tanaka K."/>
            <person name="Sato N."/>
            <person name="Kuroiwa T."/>
        </authorList>
    </citation>
    <scope>NUCLEOTIDE SEQUENCE [LARGE SCALE GENOMIC DNA]</scope>
    <source>
        <strain evidence="11 12">10D</strain>
    </source>
</reference>
<name>M1UV61_CYAM1</name>
<dbReference type="PROSITE" id="PS52002">
    <property type="entry name" value="SM"/>
    <property type="match status" value="1"/>
</dbReference>
<comment type="subunit">
    <text evidence="9">LSm subunits form a heteromer with a doughnut shape.</text>
</comment>
<organism evidence="11 12">
    <name type="scientific">Cyanidioschyzon merolae (strain NIES-3377 / 10D)</name>
    <name type="common">Unicellular red alga</name>
    <dbReference type="NCBI Taxonomy" id="280699"/>
    <lineage>
        <taxon>Eukaryota</taxon>
        <taxon>Rhodophyta</taxon>
        <taxon>Bangiophyceae</taxon>
        <taxon>Cyanidiales</taxon>
        <taxon>Cyanidiaceae</taxon>
        <taxon>Cyanidioschyzon</taxon>
    </lineage>
</organism>
<dbReference type="GO" id="GO:0005688">
    <property type="term" value="C:U6 snRNP"/>
    <property type="evidence" value="ECO:0007669"/>
    <property type="project" value="TreeGrafter"/>
</dbReference>
<dbReference type="PANTHER" id="PTHR20971">
    <property type="entry name" value="U6 SNRNA-ASSOCIATED PROTEIN"/>
    <property type="match status" value="1"/>
</dbReference>
<dbReference type="AlphaFoldDB" id="M1UV61"/>
<proteinExistence type="inferred from homology"/>
<evidence type="ECO:0000259" key="10">
    <source>
        <dbReference type="PROSITE" id="PS52002"/>
    </source>
</evidence>
<evidence type="ECO:0000313" key="11">
    <source>
        <dbReference type="EMBL" id="BAM81791.1"/>
    </source>
</evidence>
<protein>
    <recommendedName>
        <fullName evidence="9">U6 snRNA-associated Sm-like protein LSm5</fullName>
    </recommendedName>
</protein>
<gene>
    <name evidence="9" type="primary">LSM5</name>
    <name evidence="11" type="ORF">CYME_CMP159C</name>
</gene>
<dbReference type="Proteomes" id="UP000007014">
    <property type="component" value="Chromosome 16"/>
</dbReference>
<dbReference type="SUPFAM" id="SSF50182">
    <property type="entry name" value="Sm-like ribonucleoproteins"/>
    <property type="match status" value="1"/>
</dbReference>
<comment type="similarity">
    <text evidence="2 9">Belongs to the snRNP Sm proteins family.</text>
</comment>
<evidence type="ECO:0000256" key="8">
    <source>
        <dbReference type="ARBA" id="ARBA00023274"/>
    </source>
</evidence>
<comment type="subcellular location">
    <subcellularLocation>
        <location evidence="1 9">Nucleus</location>
    </subcellularLocation>
</comment>
<dbReference type="GO" id="GO:0005681">
    <property type="term" value="C:spliceosomal complex"/>
    <property type="evidence" value="ECO:0007669"/>
    <property type="project" value="UniProtKB-KW"/>
</dbReference>
<keyword evidence="7 9" id="KW-0539">Nucleus</keyword>
<evidence type="ECO:0000256" key="3">
    <source>
        <dbReference type="ARBA" id="ARBA00022664"/>
    </source>
</evidence>
<dbReference type="Gramene" id="CMP159CT">
    <property type="protein sequence ID" value="CMP159CT"/>
    <property type="gene ID" value="CMP159C"/>
</dbReference>
<evidence type="ECO:0000256" key="5">
    <source>
        <dbReference type="ARBA" id="ARBA00022884"/>
    </source>
</evidence>
<dbReference type="GeneID" id="16996091"/>
<comment type="function">
    <text evidence="9">Plays a role in U6 snRNP assembly and function. Binds to the 3' end of U6 snRNA.</text>
</comment>
<keyword evidence="5 9" id="KW-0694">RNA-binding</keyword>
<dbReference type="eggNOG" id="KOG1775">
    <property type="taxonomic scope" value="Eukaryota"/>
</dbReference>
<keyword evidence="12" id="KW-1185">Reference proteome</keyword>
<keyword evidence="3 9" id="KW-0507">mRNA processing</keyword>
<dbReference type="InterPro" id="IPR010920">
    <property type="entry name" value="LSM_dom_sf"/>
</dbReference>
<dbReference type="GO" id="GO:1990726">
    <property type="term" value="C:Lsm1-7-Pat1 complex"/>
    <property type="evidence" value="ECO:0007669"/>
    <property type="project" value="TreeGrafter"/>
</dbReference>
<keyword evidence="4 9" id="KW-0747">Spliceosome</keyword>
<dbReference type="HOGENOM" id="CLU_076902_6_1_1"/>
<dbReference type="InterPro" id="IPR033871">
    <property type="entry name" value="LSm5"/>
</dbReference>
<dbReference type="OMA" id="NNICTLI"/>
<evidence type="ECO:0000256" key="4">
    <source>
        <dbReference type="ARBA" id="ARBA00022728"/>
    </source>
</evidence>
<dbReference type="InterPro" id="IPR001163">
    <property type="entry name" value="Sm_dom_euk/arc"/>
</dbReference>
<dbReference type="GO" id="GO:0000398">
    <property type="term" value="P:mRNA splicing, via spliceosome"/>
    <property type="evidence" value="ECO:0007669"/>
    <property type="project" value="TreeGrafter"/>
</dbReference>
<dbReference type="SMART" id="SM00651">
    <property type="entry name" value="Sm"/>
    <property type="match status" value="1"/>
</dbReference>
<dbReference type="KEGG" id="cme:CYME_CMP159C"/>
<dbReference type="GO" id="GO:0003723">
    <property type="term" value="F:RNA binding"/>
    <property type="evidence" value="ECO:0007669"/>
    <property type="project" value="UniProtKB-KW"/>
</dbReference>
<sequence>MAAHANQPSLYPLELVDAAVGTRVWIILRGAREFCGILRGFDEYVNLFLEDVDEYTYSEEGIEKQHIAQMFLNGSQICVLAAAPTLDGSQQLGCAYVPSSTT</sequence>
<reference evidence="11 12" key="1">
    <citation type="journal article" date="2004" name="Nature">
        <title>Genome sequence of the ultrasmall unicellular red alga Cyanidioschyzon merolae 10D.</title>
        <authorList>
            <person name="Matsuzaki M."/>
            <person name="Misumi O."/>
            <person name="Shin-i T."/>
            <person name="Maruyama S."/>
            <person name="Takahara M."/>
            <person name="Miyagishima S."/>
            <person name="Mori T."/>
            <person name="Nishida K."/>
            <person name="Yagisawa F."/>
            <person name="Nishida K."/>
            <person name="Yoshida Y."/>
            <person name="Nishimura Y."/>
            <person name="Nakao S."/>
            <person name="Kobayashi T."/>
            <person name="Momoyama Y."/>
            <person name="Higashiyama T."/>
            <person name="Minoda A."/>
            <person name="Sano M."/>
            <person name="Nomoto H."/>
            <person name="Oishi K."/>
            <person name="Hayashi H."/>
            <person name="Ohta F."/>
            <person name="Nishizaka S."/>
            <person name="Haga S."/>
            <person name="Miura S."/>
            <person name="Morishita T."/>
            <person name="Kabeya Y."/>
            <person name="Terasawa K."/>
            <person name="Suzuki Y."/>
            <person name="Ishii Y."/>
            <person name="Asakawa S."/>
            <person name="Takano H."/>
            <person name="Ohta N."/>
            <person name="Kuroiwa H."/>
            <person name="Tanaka K."/>
            <person name="Shimizu N."/>
            <person name="Sugano S."/>
            <person name="Sato N."/>
            <person name="Nozaki H."/>
            <person name="Ogasawara N."/>
            <person name="Kohara Y."/>
            <person name="Kuroiwa T."/>
        </authorList>
    </citation>
    <scope>NUCLEOTIDE SEQUENCE [LARGE SCALE GENOMIC DNA]</scope>
    <source>
        <strain evidence="11 12">10D</strain>
    </source>
</reference>
<accession>M1UV61</accession>